<dbReference type="InterPro" id="IPR014871">
    <property type="entry name" value="dUTPase/dCTP_pyrophosphatase"/>
</dbReference>
<dbReference type="CDD" id="cd11527">
    <property type="entry name" value="NTP-PPase_dUTPase"/>
    <property type="match status" value="1"/>
</dbReference>
<accession>A0A2K8KME2</accession>
<keyword evidence="2" id="KW-1185">Reference proteome</keyword>
<dbReference type="EMBL" id="CP024870">
    <property type="protein sequence ID" value="ATX70724.1"/>
    <property type="molecule type" value="Genomic_DNA"/>
</dbReference>
<evidence type="ECO:0000313" key="1">
    <source>
        <dbReference type="EMBL" id="ATX70724.1"/>
    </source>
</evidence>
<dbReference type="RefSeq" id="WP_100254284.1">
    <property type="nucleotide sequence ID" value="NZ_CP024870.1"/>
</dbReference>
<reference evidence="1 2" key="1">
    <citation type="submission" date="2017-11" db="EMBL/GenBank/DDBJ databases">
        <title>Complete genome sequence of Spiroplasma clarkii CN-5 (DSM 19994).</title>
        <authorList>
            <person name="Tsai Y.-M."/>
            <person name="Chang A."/>
            <person name="Lo W.-S."/>
            <person name="Kuo C.-H."/>
        </authorList>
    </citation>
    <scope>NUCLEOTIDE SEQUENCE [LARGE SCALE GENOMIC DNA]</scope>
    <source>
        <strain evidence="1 2">CN-5</strain>
    </source>
</reference>
<dbReference type="Pfam" id="PF08761">
    <property type="entry name" value="dUTPase_2"/>
    <property type="match status" value="1"/>
</dbReference>
<protein>
    <submittedName>
        <fullName evidence="1">dUTP diphosphatase</fullName>
    </submittedName>
</protein>
<dbReference type="InterPro" id="IPR016947">
    <property type="entry name" value="UCP030140"/>
</dbReference>
<dbReference type="Gene3D" id="1.10.4010.10">
    <property type="entry name" value="Type II deoxyuridine triphosphatase"/>
    <property type="match status" value="1"/>
</dbReference>
<organism evidence="1 2">
    <name type="scientific">Spiroplasma clarkii</name>
    <dbReference type="NCBI Taxonomy" id="2139"/>
    <lineage>
        <taxon>Bacteria</taxon>
        <taxon>Bacillati</taxon>
        <taxon>Mycoplasmatota</taxon>
        <taxon>Mollicutes</taxon>
        <taxon>Entomoplasmatales</taxon>
        <taxon>Spiroplasmataceae</taxon>
        <taxon>Spiroplasma</taxon>
    </lineage>
</organism>
<proteinExistence type="predicted"/>
<evidence type="ECO:0000313" key="2">
    <source>
        <dbReference type="Proteomes" id="UP000231179"/>
    </source>
</evidence>
<dbReference type="AlphaFoldDB" id="A0A2K8KME2"/>
<sequence length="166" mass="19036">MLSTKNLLAIVEKQKELDSAIISAKQLKSDKTIFSKKIVALLVELGEFINEERSFKYWSAKPASEKKVLLEEFIDGIHFIISIGINLDYDFVSYQFAPVVKNTIDLYLYCYAQIAIFSKKQSTNNFKVVLDGYFSIAKCLGFTESELLTAYNEKNEVNLKRQDSNY</sequence>
<dbReference type="SUPFAM" id="SSF101386">
    <property type="entry name" value="all-alpha NTP pyrophosphatases"/>
    <property type="match status" value="1"/>
</dbReference>
<dbReference type="Proteomes" id="UP000231179">
    <property type="component" value="Chromosome"/>
</dbReference>
<gene>
    <name evidence="1" type="ORF">SCLAR_v1c03940</name>
</gene>
<name>A0A2K8KME2_9MOLU</name>
<dbReference type="PIRSF" id="PIRSF030140">
    <property type="entry name" value="UCP030140"/>
    <property type="match status" value="1"/>
</dbReference>